<dbReference type="Pfam" id="PF11066">
    <property type="entry name" value="DUF2867"/>
    <property type="match status" value="1"/>
</dbReference>
<reference evidence="1 2" key="1">
    <citation type="submission" date="2015-10" db="EMBL/GenBank/DDBJ databases">
        <title>Conservation of the essential genome among Caulobacter and Brevundimonas species.</title>
        <authorList>
            <person name="Scott D."/>
            <person name="Ely B."/>
        </authorList>
    </citation>
    <scope>NUCLEOTIDE SEQUENCE [LARGE SCALE GENOMIC DNA]</scope>
    <source>
        <strain evidence="1 2">CB4</strain>
    </source>
</reference>
<dbReference type="KEGG" id="chq:AQ619_16865"/>
<name>A0A0P0P2V8_9CAUL</name>
<proteinExistence type="predicted"/>
<gene>
    <name evidence="1" type="ORF">AQ619_16865</name>
</gene>
<dbReference type="InterPro" id="IPR021295">
    <property type="entry name" value="DUF2867"/>
</dbReference>
<dbReference type="AlphaFoldDB" id="A0A0P0P2V8"/>
<keyword evidence="2" id="KW-1185">Reference proteome</keyword>
<accession>A0A0P0P2V8</accession>
<dbReference type="EMBL" id="CP013002">
    <property type="protein sequence ID" value="ALL14901.1"/>
    <property type="molecule type" value="Genomic_DNA"/>
</dbReference>
<dbReference type="RefSeq" id="WP_062150383.1">
    <property type="nucleotide sequence ID" value="NZ_CP013002.1"/>
</dbReference>
<dbReference type="Proteomes" id="UP000056905">
    <property type="component" value="Chromosome"/>
</dbReference>
<organism evidence="1 2">
    <name type="scientific">Caulobacter henricii</name>
    <dbReference type="NCBI Taxonomy" id="69395"/>
    <lineage>
        <taxon>Bacteria</taxon>
        <taxon>Pseudomonadati</taxon>
        <taxon>Pseudomonadota</taxon>
        <taxon>Alphaproteobacteria</taxon>
        <taxon>Caulobacterales</taxon>
        <taxon>Caulobacteraceae</taxon>
        <taxon>Caulobacter</taxon>
    </lineage>
</organism>
<evidence type="ECO:0000313" key="2">
    <source>
        <dbReference type="Proteomes" id="UP000056905"/>
    </source>
</evidence>
<evidence type="ECO:0000313" key="1">
    <source>
        <dbReference type="EMBL" id="ALL14901.1"/>
    </source>
</evidence>
<evidence type="ECO:0008006" key="3">
    <source>
        <dbReference type="Google" id="ProtNLM"/>
    </source>
</evidence>
<dbReference type="OrthoDB" id="7058586at2"/>
<protein>
    <recommendedName>
        <fullName evidence="3">DUF2867 domain-containing protein</fullName>
    </recommendedName>
</protein>
<sequence length="174" mass="19068">MTRVQSTPFPDSSRLAEIFPTGAWFQDSYVAPLTRSDLSMPDLFFAIFAHHPDWLKALLMVRNRVAARFGLEVPSDADIRNPVQRADYRVGETIGPWPIFALWPEELVAGRDNGHLNFRLSISRQMGPGGPTVTVSTVCHPHGLAGKAYLLAVAPFHKLGVTGLLADAAAHGRI</sequence>